<feature type="repeat" description="ANK" evidence="7">
    <location>
        <begin position="703"/>
        <end position="735"/>
    </location>
</feature>
<feature type="repeat" description="ANK" evidence="7">
    <location>
        <begin position="670"/>
        <end position="702"/>
    </location>
</feature>
<feature type="region of interest" description="Disordered" evidence="10">
    <location>
        <begin position="323"/>
        <end position="349"/>
    </location>
</feature>
<dbReference type="GO" id="GO:0002039">
    <property type="term" value="F:p53 binding"/>
    <property type="evidence" value="ECO:0007669"/>
    <property type="project" value="InterPro"/>
</dbReference>
<dbReference type="PROSITE" id="PS50297">
    <property type="entry name" value="ANK_REP_REGION"/>
    <property type="match status" value="2"/>
</dbReference>
<dbReference type="CDD" id="cd11807">
    <property type="entry name" value="SH3_ASPP"/>
    <property type="match status" value="1"/>
</dbReference>
<dbReference type="GO" id="GO:0042981">
    <property type="term" value="P:regulation of apoptotic process"/>
    <property type="evidence" value="ECO:0007669"/>
    <property type="project" value="InterPro"/>
</dbReference>
<reference evidence="14" key="1">
    <citation type="submission" date="2003-08" db="EMBL/GenBank/DDBJ databases">
        <authorList>
            <person name="Birren B."/>
            <person name="Nusbaum C."/>
            <person name="Abebe A."/>
            <person name="Abouelleil A."/>
            <person name="Adekoya E."/>
            <person name="Ait-zahra M."/>
            <person name="Allen N."/>
            <person name="Allen T."/>
            <person name="An P."/>
            <person name="Anderson M."/>
            <person name="Anderson S."/>
            <person name="Arachchi H."/>
            <person name="Armbruster J."/>
            <person name="Bachantsang P."/>
            <person name="Baldwin J."/>
            <person name="Barry A."/>
            <person name="Bayul T."/>
            <person name="Blitshsteyn B."/>
            <person name="Bloom T."/>
            <person name="Blye J."/>
            <person name="Boguslavskiy L."/>
            <person name="Borowsky M."/>
            <person name="Boukhgalter B."/>
            <person name="Brunache A."/>
            <person name="Butler J."/>
            <person name="Calixte N."/>
            <person name="Calvo S."/>
            <person name="Camarata J."/>
            <person name="Campo K."/>
            <person name="Chang J."/>
            <person name="Cheshatsang Y."/>
            <person name="Citroen M."/>
            <person name="Collymore A."/>
            <person name="Considine T."/>
            <person name="Cook A."/>
            <person name="Cooke P."/>
            <person name="Corum B."/>
            <person name="Cuomo C."/>
            <person name="David R."/>
            <person name="Dawoe T."/>
            <person name="Degray S."/>
            <person name="Dodge S."/>
            <person name="Dooley K."/>
            <person name="Dorje P."/>
            <person name="Dorjee K."/>
            <person name="Dorris L."/>
            <person name="Duffey N."/>
            <person name="Dupes A."/>
            <person name="Elkins T."/>
            <person name="Engels R."/>
            <person name="Erickson J."/>
            <person name="Farina A."/>
            <person name="Faro S."/>
            <person name="Ferreira P."/>
            <person name="Fischer H."/>
            <person name="Fitzgerald M."/>
            <person name="Foley K."/>
            <person name="Gage D."/>
            <person name="Galagan J."/>
            <person name="Gearin G."/>
            <person name="Gnerre S."/>
            <person name="Gnirke A."/>
            <person name="Goyette A."/>
            <person name="Graham J."/>
            <person name="Grandbois E."/>
            <person name="Gyaltsen K."/>
            <person name="Hafez N."/>
            <person name="Hagopian D."/>
            <person name="Hagos B."/>
            <person name="Hall J."/>
            <person name="Hatcher B."/>
            <person name="Heller A."/>
            <person name="Higgins H."/>
            <person name="Honan T."/>
            <person name="Horn A."/>
            <person name="Houde N."/>
            <person name="Hughes L."/>
            <person name="Hulme W."/>
            <person name="Husby E."/>
            <person name="Iliev I."/>
            <person name="Jaffe D."/>
            <person name="Jones C."/>
            <person name="Kamal M."/>
            <person name="Kamat A."/>
            <person name="Kamvysselis M."/>
            <person name="Karlsson E."/>
            <person name="Kells C."/>
            <person name="Kieu A."/>
            <person name="Kisner P."/>
            <person name="Kodira C."/>
            <person name="Kulbokas E."/>
            <person name="Labutti K."/>
            <person name="Lama D."/>
            <person name="Landers T."/>
            <person name="Leger J."/>
            <person name="Levine S."/>
            <person name="Lewis D."/>
            <person name="Lewis T."/>
            <person name="Lindblad-toh K."/>
            <person name="Liu X."/>
            <person name="Lokyitsang T."/>
            <person name="Lokyitsang Y."/>
            <person name="Lucien O."/>
            <person name="Lui A."/>
            <person name="Ma L.J."/>
            <person name="Mabbitt R."/>
            <person name="Macdonald J."/>
            <person name="Maclean C."/>
            <person name="Major J."/>
            <person name="Manning J."/>
            <person name="Marabella R."/>
            <person name="Maru K."/>
            <person name="Matthews C."/>
            <person name="Mauceli E."/>
            <person name="Mccarthy M."/>
            <person name="Mcdonough S."/>
            <person name="Mcghee T."/>
            <person name="Meldrim J."/>
            <person name="Meneus L."/>
            <person name="Mesirov J."/>
            <person name="Mihalev A."/>
            <person name="Mihova T."/>
            <person name="Mikkelsen T."/>
            <person name="Mlenga V."/>
            <person name="Moru K."/>
            <person name="Mozes J."/>
            <person name="Mulrain L."/>
            <person name="Munson G."/>
            <person name="Naylor J."/>
            <person name="Newes C."/>
            <person name="Nguyen C."/>
            <person name="Nguyen N."/>
            <person name="Nguyen T."/>
            <person name="Nicol R."/>
            <person name="Nielsen C."/>
            <person name="Nizzari M."/>
            <person name="Norbu C."/>
            <person name="Norbu N."/>
            <person name="O'donnell P."/>
            <person name="Okoawo O."/>
            <person name="O'leary S."/>
            <person name="Omotosho B."/>
            <person name="O'neill K."/>
            <person name="Osman S."/>
            <person name="Parker S."/>
            <person name="Perrin D."/>
            <person name="Phunkhang P."/>
            <person name="Piqani B."/>
            <person name="Purcell S."/>
            <person name="Rachupka T."/>
            <person name="Ramasamy U."/>
            <person name="Rameau R."/>
            <person name="Ray V."/>
            <person name="Raymond C."/>
            <person name="Retta R."/>
            <person name="Richardson S."/>
            <person name="Rise C."/>
            <person name="Rodriguez J."/>
            <person name="Rogers J."/>
            <person name="Rogov P."/>
            <person name="Rutman M."/>
            <person name="Schupbach R."/>
            <person name="Seaman C."/>
            <person name="Settipalli S."/>
            <person name="Sharpe T."/>
            <person name="Sheridan J."/>
            <person name="Sherpa N."/>
            <person name="Shi J."/>
            <person name="Smirnov S."/>
            <person name="Smith C."/>
            <person name="Sougnez C."/>
            <person name="Spencer B."/>
            <person name="Stalker J."/>
            <person name="Stange-thomann N."/>
            <person name="Stavropoulos S."/>
            <person name="Stetson K."/>
            <person name="Stone C."/>
            <person name="Stone S."/>
            <person name="Stubbs M."/>
            <person name="Talamas J."/>
            <person name="Tchuinga P."/>
            <person name="Tenzing P."/>
            <person name="Tesfaye S."/>
            <person name="Theodore J."/>
            <person name="Thoulutsang Y."/>
            <person name="Topham K."/>
            <person name="Towey S."/>
            <person name="Tsamla T."/>
            <person name="Tsomo N."/>
            <person name="Vallee D."/>
            <person name="Vassiliev H."/>
            <person name="Venkataraman V."/>
            <person name="Vinson J."/>
            <person name="Vo A."/>
            <person name="Wade C."/>
            <person name="Wang S."/>
            <person name="Wangchuk T."/>
            <person name="Wangdi T."/>
            <person name="Whittaker C."/>
            <person name="Wilkinson J."/>
            <person name="Wu Y."/>
            <person name="Wyman D."/>
            <person name="Yadav S."/>
            <person name="Yang S."/>
            <person name="Yang X."/>
            <person name="Yeager S."/>
            <person name="Yee E."/>
            <person name="Young G."/>
            <person name="Zainoun J."/>
            <person name="Zembeck L."/>
            <person name="Zimmer A."/>
            <person name="Zody M."/>
            <person name="Lander E."/>
        </authorList>
    </citation>
    <scope>NUCLEOTIDE SEQUENCE [LARGE SCALE GENOMIC DNA]</scope>
</reference>
<dbReference type="Ensembl" id="ENSCSAVT00000018925.1">
    <property type="protein sequence ID" value="ENSCSAVP00000018720.1"/>
    <property type="gene ID" value="ENSCSAVG00000011002.1"/>
</dbReference>
<evidence type="ECO:0000256" key="4">
    <source>
        <dbReference type="ARBA" id="ARBA00022737"/>
    </source>
</evidence>
<dbReference type="InterPro" id="IPR000159">
    <property type="entry name" value="RA_dom"/>
</dbReference>
<dbReference type="GO" id="GO:0007165">
    <property type="term" value="P:signal transduction"/>
    <property type="evidence" value="ECO:0007669"/>
    <property type="project" value="InterPro"/>
</dbReference>
<proteinExistence type="predicted"/>
<dbReference type="Pfam" id="PF12796">
    <property type="entry name" value="Ank_2"/>
    <property type="match status" value="1"/>
</dbReference>
<dbReference type="PANTHER" id="PTHR24131:SF10">
    <property type="entry name" value="ANKYRIN-REPEAT, SH3-DOMAIN, AND PROLINE-RICH-REGION CONTAINING PROTEIN, ISOFORM B"/>
    <property type="match status" value="1"/>
</dbReference>
<evidence type="ECO:0000256" key="8">
    <source>
        <dbReference type="PROSITE-ProRule" id="PRU00192"/>
    </source>
</evidence>
<dbReference type="SUPFAM" id="SSF54236">
    <property type="entry name" value="Ubiquitin-like"/>
    <property type="match status" value="1"/>
</dbReference>
<dbReference type="GO" id="GO:0006915">
    <property type="term" value="P:apoptotic process"/>
    <property type="evidence" value="ECO:0007669"/>
    <property type="project" value="UniProtKB-KW"/>
</dbReference>
<feature type="domain" description="Ras-associating" evidence="12">
    <location>
        <begin position="1"/>
        <end position="82"/>
    </location>
</feature>
<dbReference type="PANTHER" id="PTHR24131">
    <property type="entry name" value="APOPTOSIS-STIMULATING OF P53 PROTEIN"/>
    <property type="match status" value="1"/>
</dbReference>
<organism evidence="13 14">
    <name type="scientific">Ciona savignyi</name>
    <name type="common">Pacific transparent sea squirt</name>
    <dbReference type="NCBI Taxonomy" id="51511"/>
    <lineage>
        <taxon>Eukaryota</taxon>
        <taxon>Metazoa</taxon>
        <taxon>Chordata</taxon>
        <taxon>Tunicata</taxon>
        <taxon>Ascidiacea</taxon>
        <taxon>Phlebobranchia</taxon>
        <taxon>Cionidae</taxon>
        <taxon>Ciona</taxon>
    </lineage>
</organism>
<dbReference type="InterPro" id="IPR036770">
    <property type="entry name" value="Ankyrin_rpt-contain_sf"/>
</dbReference>
<dbReference type="SMART" id="SM00248">
    <property type="entry name" value="ANK"/>
    <property type="match status" value="2"/>
</dbReference>
<dbReference type="Proteomes" id="UP000007875">
    <property type="component" value="Unassembled WGS sequence"/>
</dbReference>
<evidence type="ECO:0000259" key="12">
    <source>
        <dbReference type="PROSITE" id="PS50200"/>
    </source>
</evidence>
<feature type="domain" description="SH3" evidence="11">
    <location>
        <begin position="769"/>
        <end position="831"/>
    </location>
</feature>
<evidence type="ECO:0000256" key="7">
    <source>
        <dbReference type="PROSITE-ProRule" id="PRU00023"/>
    </source>
</evidence>
<dbReference type="InterPro" id="IPR047163">
    <property type="entry name" value="ASPP1/2"/>
</dbReference>
<evidence type="ECO:0000256" key="1">
    <source>
        <dbReference type="ARBA" id="ARBA00004123"/>
    </source>
</evidence>
<dbReference type="Pfam" id="PF00018">
    <property type="entry name" value="SH3_1"/>
    <property type="match status" value="1"/>
</dbReference>
<feature type="region of interest" description="Disordered" evidence="10">
    <location>
        <begin position="465"/>
        <end position="489"/>
    </location>
</feature>
<dbReference type="PROSITE" id="PS50002">
    <property type="entry name" value="SH3"/>
    <property type="match status" value="1"/>
</dbReference>
<keyword evidence="6" id="KW-0539">Nucleus</keyword>
<dbReference type="SMART" id="SM00326">
    <property type="entry name" value="SH3"/>
    <property type="match status" value="1"/>
</dbReference>
<dbReference type="PROSITE" id="PS50200">
    <property type="entry name" value="RA"/>
    <property type="match status" value="1"/>
</dbReference>
<sequence>TVIKVFLSDDPSSVVEVPITPNTTALDVIDCCKEPGETNCHLAELWRGKERFVSLSEKPFTILQQWGSHAQEVRFCLRHFVSNDAHNSAPGNWAAGDAFNHQGVPGTADGGLVGMNKLDMTLSELKEIAQRQQQQIEQQQHTLVGKEQQKQKELNVHDLTLQLDELRKGFQPGNPSHTVADNVNSSANDGNGNQDEMDKLKKEMTILYRMNEEQHKRLNDQRLVLKKRNEDANDLDRRIEELTNRLKQKKMMANGYSGDFYNDGFNSQSPNMKMHTIVAAVEPLVQQSDPKLADGSNMNNNFNPNIQPGKGIINRSPNKPIIRRQPDGHFDPTVTKSYTEDDALTSQSKQNRFIRPQSAMAQLFPESPQPSTSESLTAKVRPMFSKNQPNQLSPNTTNSGYYVLNTSENQSPKPTPSAGINIFAYKQPSSPALETNYSQSNITVLPSGNIKYMHTPVGHPPPPYPNNMNDNQAHANGGTSSQDKTIASEKPIRVDIEALRRKFAHAPRPLKKRSSITEPERPQGPNISKCLYDQLYKKADTLFYRPNVDLQRSTPPPAYVDPNFKNKVTEKVDDKSNVAQEGNNEKKEGLFVDFQLNKEVNADEEPRFKPSTAIATKGILKPLNAVSKGPNRRIRFDPLALLLDASLEGEFDLVKQIIDQVEDPSGANDEGITALHNAVCAGHFELVRFLVHYGCDINASDTDGWTPLHCAASCNNLAMARFLVENGACIFAATLSDGETAADKCEELDEGYTACSEYLYGTQDKLGVVRQGQVYSLYSYSPTNDDELEITDGELIAIIRKEDEHEREWWWGRLGENEGYVPRNLLGMWPRIKNKDYKVQ</sequence>
<keyword evidence="3" id="KW-0053">Apoptosis</keyword>
<evidence type="ECO:0000256" key="2">
    <source>
        <dbReference type="ARBA" id="ARBA00022443"/>
    </source>
</evidence>
<feature type="compositionally biased region" description="Polar residues" evidence="10">
    <location>
        <begin position="472"/>
        <end position="485"/>
    </location>
</feature>
<dbReference type="Gene3D" id="1.25.40.20">
    <property type="entry name" value="Ankyrin repeat-containing domain"/>
    <property type="match status" value="1"/>
</dbReference>
<evidence type="ECO:0000313" key="14">
    <source>
        <dbReference type="Proteomes" id="UP000007875"/>
    </source>
</evidence>
<evidence type="ECO:0000256" key="6">
    <source>
        <dbReference type="ARBA" id="ARBA00023242"/>
    </source>
</evidence>
<feature type="coiled-coil region" evidence="9">
    <location>
        <begin position="215"/>
        <end position="252"/>
    </location>
</feature>
<feature type="region of interest" description="Disordered" evidence="10">
    <location>
        <begin position="506"/>
        <end position="528"/>
    </location>
</feature>
<accession>H2ZMA4</accession>
<dbReference type="InterPro" id="IPR002110">
    <property type="entry name" value="Ankyrin_rpt"/>
</dbReference>
<dbReference type="InterPro" id="IPR001452">
    <property type="entry name" value="SH3_domain"/>
</dbReference>
<evidence type="ECO:0000256" key="3">
    <source>
        <dbReference type="ARBA" id="ARBA00022703"/>
    </source>
</evidence>
<evidence type="ECO:0000256" key="9">
    <source>
        <dbReference type="SAM" id="Coils"/>
    </source>
</evidence>
<evidence type="ECO:0000313" key="13">
    <source>
        <dbReference type="Ensembl" id="ENSCSAVP00000018720.1"/>
    </source>
</evidence>
<dbReference type="FunFam" id="1.25.40.20:FF:000008">
    <property type="entry name" value="Apoptosis-stimulating of p53 protein 2 isoform 1"/>
    <property type="match status" value="1"/>
</dbReference>
<protein>
    <recommendedName>
        <fullName evidence="15">SH3 domain-containing protein</fullName>
    </recommendedName>
</protein>
<dbReference type="InterPro" id="IPR036028">
    <property type="entry name" value="SH3-like_dom_sf"/>
</dbReference>
<evidence type="ECO:0000256" key="10">
    <source>
        <dbReference type="SAM" id="MobiDB-lite"/>
    </source>
</evidence>
<dbReference type="Pfam" id="PF21801">
    <property type="entry name" value="ASPP2-like_RA"/>
    <property type="match status" value="1"/>
</dbReference>
<dbReference type="GeneTree" id="ENSGT00940000153463"/>
<keyword evidence="14" id="KW-1185">Reference proteome</keyword>
<keyword evidence="4" id="KW-0677">Repeat</keyword>
<dbReference type="Gene3D" id="3.10.20.90">
    <property type="entry name" value="Phosphatidylinositol 3-kinase Catalytic Subunit, Chain A, domain 1"/>
    <property type="match status" value="1"/>
</dbReference>
<keyword evidence="5 7" id="KW-0040">ANK repeat</keyword>
<dbReference type="InterPro" id="IPR048942">
    <property type="entry name" value="ASPP2-like_RA"/>
</dbReference>
<evidence type="ECO:0000259" key="11">
    <source>
        <dbReference type="PROSITE" id="PS50002"/>
    </source>
</evidence>
<name>H2ZMA4_CIOSA</name>
<dbReference type="GO" id="GO:0005634">
    <property type="term" value="C:nucleus"/>
    <property type="evidence" value="ECO:0007669"/>
    <property type="project" value="UniProtKB-SubCell"/>
</dbReference>
<reference evidence="13" key="2">
    <citation type="submission" date="2025-08" db="UniProtKB">
        <authorList>
            <consortium name="Ensembl"/>
        </authorList>
    </citation>
    <scope>IDENTIFICATION</scope>
</reference>
<keyword evidence="2 8" id="KW-0728">SH3 domain</keyword>
<reference evidence="13" key="3">
    <citation type="submission" date="2025-09" db="UniProtKB">
        <authorList>
            <consortium name="Ensembl"/>
        </authorList>
    </citation>
    <scope>IDENTIFICATION</scope>
</reference>
<dbReference type="AlphaFoldDB" id="H2ZMA4"/>
<feature type="coiled-coil region" evidence="9">
    <location>
        <begin position="115"/>
        <end position="149"/>
    </location>
</feature>
<comment type="subcellular location">
    <subcellularLocation>
        <location evidence="1">Nucleus</location>
    </subcellularLocation>
</comment>
<evidence type="ECO:0008006" key="15">
    <source>
        <dbReference type="Google" id="ProtNLM"/>
    </source>
</evidence>
<dbReference type="SUPFAM" id="SSF48403">
    <property type="entry name" value="Ankyrin repeat"/>
    <property type="match status" value="1"/>
</dbReference>
<dbReference type="CDD" id="cd16125">
    <property type="entry name" value="RA_ASPP1_2"/>
    <property type="match status" value="1"/>
</dbReference>
<evidence type="ECO:0000256" key="5">
    <source>
        <dbReference type="ARBA" id="ARBA00023043"/>
    </source>
</evidence>
<dbReference type="SUPFAM" id="SSF50044">
    <property type="entry name" value="SH3-domain"/>
    <property type="match status" value="1"/>
</dbReference>
<dbReference type="PROSITE" id="PS50088">
    <property type="entry name" value="ANK_REPEAT"/>
    <property type="match status" value="2"/>
</dbReference>
<dbReference type="InterPro" id="IPR029071">
    <property type="entry name" value="Ubiquitin-like_domsf"/>
</dbReference>
<keyword evidence="9" id="KW-0175">Coiled coil</keyword>